<feature type="compositionally biased region" description="Pro residues" evidence="1">
    <location>
        <begin position="151"/>
        <end position="167"/>
    </location>
</feature>
<feature type="region of interest" description="Disordered" evidence="1">
    <location>
        <begin position="219"/>
        <end position="271"/>
    </location>
</feature>
<feature type="region of interest" description="Disordered" evidence="1">
    <location>
        <begin position="1"/>
        <end position="115"/>
    </location>
</feature>
<feature type="compositionally biased region" description="Polar residues" evidence="1">
    <location>
        <begin position="1"/>
        <end position="10"/>
    </location>
</feature>
<reference evidence="2" key="1">
    <citation type="submission" date="2015-08" db="EMBL/GenBank/DDBJ databases">
        <authorList>
            <person name="Babu N.S."/>
            <person name="Beckwith C.J."/>
            <person name="Beseler K.G."/>
            <person name="Brison A."/>
            <person name="Carone J.V."/>
            <person name="Caskin T.P."/>
            <person name="Diamond M."/>
            <person name="Durham M.E."/>
            <person name="Foxe J.M."/>
            <person name="Go M."/>
            <person name="Henderson B.A."/>
            <person name="Jones I.B."/>
            <person name="McGettigan J.A."/>
            <person name="Micheletti S.J."/>
            <person name="Nasrallah M.E."/>
            <person name="Ortiz D."/>
            <person name="Piller C.R."/>
            <person name="Privatt S.R."/>
            <person name="Schneider S.L."/>
            <person name="Sharp S."/>
            <person name="Smith T.C."/>
            <person name="Stanton J.D."/>
            <person name="Ullery H.E."/>
            <person name="Wilson R.J."/>
            <person name="Serrano M.G."/>
            <person name="Buck G."/>
            <person name="Lee V."/>
            <person name="Wang Y."/>
            <person name="Carvalho R."/>
            <person name="Voegtly L."/>
            <person name="Shi R."/>
            <person name="Duckworth R."/>
            <person name="Johnson A."/>
            <person name="Loviza R."/>
            <person name="Walstead R."/>
            <person name="Shah Z."/>
            <person name="Kiflezghi M."/>
            <person name="Wade K."/>
            <person name="Ball S.L."/>
            <person name="Bradley K.W."/>
            <person name="Asai D.J."/>
            <person name="Bowman C.A."/>
            <person name="Russell D.A."/>
            <person name="Pope W.H."/>
            <person name="Jacobs-Sera D."/>
            <person name="Hendrix R.W."/>
            <person name="Hatfull G.F."/>
        </authorList>
    </citation>
    <scope>NUCLEOTIDE SEQUENCE</scope>
</reference>
<feature type="region of interest" description="Disordered" evidence="1">
    <location>
        <begin position="128"/>
        <end position="177"/>
    </location>
</feature>
<feature type="compositionally biased region" description="Low complexity" evidence="1">
    <location>
        <begin position="168"/>
        <end position="177"/>
    </location>
</feature>
<organism evidence="2">
    <name type="scientific">Auxenochlorella protothecoides</name>
    <name type="common">Green microalga</name>
    <name type="synonym">Chlorella protothecoides</name>
    <dbReference type="NCBI Taxonomy" id="3075"/>
    <lineage>
        <taxon>Eukaryota</taxon>
        <taxon>Viridiplantae</taxon>
        <taxon>Chlorophyta</taxon>
        <taxon>core chlorophytes</taxon>
        <taxon>Trebouxiophyceae</taxon>
        <taxon>Chlorellales</taxon>
        <taxon>Chlorellaceae</taxon>
        <taxon>Auxenochlorella</taxon>
    </lineage>
</organism>
<feature type="region of interest" description="Disordered" evidence="1">
    <location>
        <begin position="336"/>
        <end position="362"/>
    </location>
</feature>
<dbReference type="EMBL" id="GDKF01001017">
    <property type="protein sequence ID" value="JAT77605.1"/>
    <property type="molecule type" value="Transcribed_RNA"/>
</dbReference>
<protein>
    <submittedName>
        <fullName evidence="2">Uncharacterized protein</fullName>
    </submittedName>
</protein>
<gene>
    <name evidence="2" type="ORF">g.37881</name>
</gene>
<sequence>MDTPMYTSVTGEEYVLEPGERGEKQQHSPWSAPRDRRKRNKHNPSPLTISEDFEYTSPPKRHNDGQSPAARALRMSQGLDDHIPALHTAGPLAQGLFHRSSPGPPDRKKYSPLQAGLDVASFRDIQTLQSSISGRRSHAAASPDSLRRTPSPSPAPPASPVPAPAPPSVGGSSPATSMVDAQGCGLLSTLRALGPDPAQHARHGEDVGAGSLLSAPALSAPAHGQATPPRPRRGQGHWWQARTPARTTTSSLDPGSTRSSDRASRGSSQRKTCFTCPSPFCLGLSPARDSDSDEEVSVRRPGAGADGFVLRTRADFQLATPRGAAVGADLVRESRRAALSSGGRPKEPAAEPSVRSSRDAQPLTSRFGLSRAALEAPHPPARSSTFHAPAAACWPERGLTPNSEGGGSEGPCPGMGAACETPLSVDHLNDMLRDLCSLGPSNPRDAEAMVRDACTGGGLVPNAATLRTLDKIWAVHEQLHGQY</sequence>
<evidence type="ECO:0000256" key="1">
    <source>
        <dbReference type="SAM" id="MobiDB-lite"/>
    </source>
</evidence>
<dbReference type="AlphaFoldDB" id="A0A1D2AFA4"/>
<accession>A0A1D2AFA4</accession>
<proteinExistence type="predicted"/>
<feature type="compositionally biased region" description="Polar residues" evidence="1">
    <location>
        <begin position="245"/>
        <end position="258"/>
    </location>
</feature>
<evidence type="ECO:0000313" key="2">
    <source>
        <dbReference type="EMBL" id="JAT77605.1"/>
    </source>
</evidence>
<name>A0A1D2AFA4_AUXPR</name>